<protein>
    <submittedName>
        <fullName evidence="2">Uncharacterized protein</fullName>
    </submittedName>
</protein>
<keyword evidence="3" id="KW-1185">Reference proteome</keyword>
<accession>A0AAV7NUC5</accession>
<dbReference type="AlphaFoldDB" id="A0AAV7NUC5"/>
<proteinExistence type="predicted"/>
<evidence type="ECO:0000256" key="1">
    <source>
        <dbReference type="SAM" id="MobiDB-lite"/>
    </source>
</evidence>
<reference evidence="2" key="1">
    <citation type="journal article" date="2022" name="bioRxiv">
        <title>Sequencing and chromosome-scale assembly of the giantPleurodeles waltlgenome.</title>
        <authorList>
            <person name="Brown T."/>
            <person name="Elewa A."/>
            <person name="Iarovenko S."/>
            <person name="Subramanian E."/>
            <person name="Araus A.J."/>
            <person name="Petzold A."/>
            <person name="Susuki M."/>
            <person name="Suzuki K.-i.T."/>
            <person name="Hayashi T."/>
            <person name="Toyoda A."/>
            <person name="Oliveira C."/>
            <person name="Osipova E."/>
            <person name="Leigh N.D."/>
            <person name="Simon A."/>
            <person name="Yun M.H."/>
        </authorList>
    </citation>
    <scope>NUCLEOTIDE SEQUENCE</scope>
    <source>
        <strain evidence="2">20211129_DDA</strain>
        <tissue evidence="2">Liver</tissue>
    </source>
</reference>
<dbReference type="Proteomes" id="UP001066276">
    <property type="component" value="Chromosome 8"/>
</dbReference>
<organism evidence="2 3">
    <name type="scientific">Pleurodeles waltl</name>
    <name type="common">Iberian ribbed newt</name>
    <dbReference type="NCBI Taxonomy" id="8319"/>
    <lineage>
        <taxon>Eukaryota</taxon>
        <taxon>Metazoa</taxon>
        <taxon>Chordata</taxon>
        <taxon>Craniata</taxon>
        <taxon>Vertebrata</taxon>
        <taxon>Euteleostomi</taxon>
        <taxon>Amphibia</taxon>
        <taxon>Batrachia</taxon>
        <taxon>Caudata</taxon>
        <taxon>Salamandroidea</taxon>
        <taxon>Salamandridae</taxon>
        <taxon>Pleurodelinae</taxon>
        <taxon>Pleurodeles</taxon>
    </lineage>
</organism>
<gene>
    <name evidence="2" type="ORF">NDU88_007855</name>
</gene>
<sequence length="111" mass="11915">MSASRAVRGEDRDPILGLRTRRILTAARGRRKGPPWAPRHLRRASASPAARAGDATASATVRPEGTAVARGVTDPGVGTRGHVAFTLCAQLVLSRFLAPKDPRPWVAWPFI</sequence>
<dbReference type="EMBL" id="JANPWB010000012">
    <property type="protein sequence ID" value="KAJ1119670.1"/>
    <property type="molecule type" value="Genomic_DNA"/>
</dbReference>
<evidence type="ECO:0000313" key="3">
    <source>
        <dbReference type="Proteomes" id="UP001066276"/>
    </source>
</evidence>
<feature type="compositionally biased region" description="Basic residues" evidence="1">
    <location>
        <begin position="28"/>
        <end position="43"/>
    </location>
</feature>
<evidence type="ECO:0000313" key="2">
    <source>
        <dbReference type="EMBL" id="KAJ1119670.1"/>
    </source>
</evidence>
<feature type="region of interest" description="Disordered" evidence="1">
    <location>
        <begin position="27"/>
        <end position="75"/>
    </location>
</feature>
<name>A0AAV7NUC5_PLEWA</name>
<feature type="compositionally biased region" description="Low complexity" evidence="1">
    <location>
        <begin position="44"/>
        <end position="59"/>
    </location>
</feature>
<comment type="caution">
    <text evidence="2">The sequence shown here is derived from an EMBL/GenBank/DDBJ whole genome shotgun (WGS) entry which is preliminary data.</text>
</comment>